<reference evidence="5" key="1">
    <citation type="journal article" date="2023" name="Plant J.">
        <title>Genome sequences and population genomics provide insights into the demographic history, inbreeding, and mutation load of two 'living fossil' tree species of Dipteronia.</title>
        <authorList>
            <person name="Feng Y."/>
            <person name="Comes H.P."/>
            <person name="Chen J."/>
            <person name="Zhu S."/>
            <person name="Lu R."/>
            <person name="Zhang X."/>
            <person name="Li P."/>
            <person name="Qiu J."/>
            <person name="Olsen K.M."/>
            <person name="Qiu Y."/>
        </authorList>
    </citation>
    <scope>NUCLEOTIDE SEQUENCE</scope>
    <source>
        <strain evidence="5">KIB01</strain>
    </source>
</reference>
<feature type="domain" description="Ubiquitin-like protease family profile" evidence="4">
    <location>
        <begin position="24"/>
        <end position="153"/>
    </location>
</feature>
<dbReference type="InterPro" id="IPR038765">
    <property type="entry name" value="Papain-like_cys_pep_sf"/>
</dbReference>
<dbReference type="EMBL" id="JANJYI010000009">
    <property type="protein sequence ID" value="KAK2634631.1"/>
    <property type="molecule type" value="Genomic_DNA"/>
</dbReference>
<dbReference type="Pfam" id="PF02902">
    <property type="entry name" value="Peptidase_C48"/>
    <property type="match status" value="1"/>
</dbReference>
<evidence type="ECO:0000256" key="2">
    <source>
        <dbReference type="ARBA" id="ARBA00022670"/>
    </source>
</evidence>
<gene>
    <name evidence="5" type="ORF">Ddye_029423</name>
</gene>
<organism evidence="5 6">
    <name type="scientific">Dipteronia dyeriana</name>
    <dbReference type="NCBI Taxonomy" id="168575"/>
    <lineage>
        <taxon>Eukaryota</taxon>
        <taxon>Viridiplantae</taxon>
        <taxon>Streptophyta</taxon>
        <taxon>Embryophyta</taxon>
        <taxon>Tracheophyta</taxon>
        <taxon>Spermatophyta</taxon>
        <taxon>Magnoliopsida</taxon>
        <taxon>eudicotyledons</taxon>
        <taxon>Gunneridae</taxon>
        <taxon>Pentapetalae</taxon>
        <taxon>rosids</taxon>
        <taxon>malvids</taxon>
        <taxon>Sapindales</taxon>
        <taxon>Sapindaceae</taxon>
        <taxon>Hippocastanoideae</taxon>
        <taxon>Acereae</taxon>
        <taxon>Dipteronia</taxon>
    </lineage>
</organism>
<dbReference type="GO" id="GO:0008234">
    <property type="term" value="F:cysteine-type peptidase activity"/>
    <property type="evidence" value="ECO:0007669"/>
    <property type="project" value="InterPro"/>
</dbReference>
<proteinExistence type="inferred from homology"/>
<evidence type="ECO:0000313" key="6">
    <source>
        <dbReference type="Proteomes" id="UP001280121"/>
    </source>
</evidence>
<evidence type="ECO:0000256" key="3">
    <source>
        <dbReference type="ARBA" id="ARBA00022801"/>
    </source>
</evidence>
<evidence type="ECO:0000259" key="4">
    <source>
        <dbReference type="PROSITE" id="PS50600"/>
    </source>
</evidence>
<evidence type="ECO:0000256" key="1">
    <source>
        <dbReference type="ARBA" id="ARBA00005234"/>
    </source>
</evidence>
<dbReference type="Gene3D" id="3.40.395.10">
    <property type="entry name" value="Adenoviral Proteinase, Chain A"/>
    <property type="match status" value="1"/>
</dbReference>
<comment type="similarity">
    <text evidence="1">Belongs to the peptidase C48 family.</text>
</comment>
<protein>
    <recommendedName>
        <fullName evidence="4">Ubiquitin-like protease family profile domain-containing protein</fullName>
    </recommendedName>
</protein>
<comment type="caution">
    <text evidence="5">The sequence shown here is derived from an EMBL/GenBank/DDBJ whole genome shotgun (WGS) entry which is preliminary data.</text>
</comment>
<keyword evidence="2" id="KW-0645">Protease</keyword>
<evidence type="ECO:0000313" key="5">
    <source>
        <dbReference type="EMBL" id="KAK2634631.1"/>
    </source>
</evidence>
<dbReference type="SUPFAM" id="SSF54001">
    <property type="entry name" value="Cysteine proteinases"/>
    <property type="match status" value="1"/>
</dbReference>
<dbReference type="Proteomes" id="UP001280121">
    <property type="component" value="Unassembled WGS sequence"/>
</dbReference>
<keyword evidence="6" id="KW-1185">Reference proteome</keyword>
<keyword evidence="3" id="KW-0378">Hydrolase</keyword>
<dbReference type="GO" id="GO:0006508">
    <property type="term" value="P:proteolysis"/>
    <property type="evidence" value="ECO:0007669"/>
    <property type="project" value="UniProtKB-KW"/>
</dbReference>
<name>A0AAD9TES5_9ROSI</name>
<dbReference type="AlphaFoldDB" id="A0AAD9TES5"/>
<dbReference type="PROSITE" id="PS50600">
    <property type="entry name" value="ULP_PROTEASE"/>
    <property type="match status" value="1"/>
</dbReference>
<dbReference type="InterPro" id="IPR003653">
    <property type="entry name" value="Peptidase_C48_C"/>
</dbReference>
<accession>A0AAD9TES5</accession>
<sequence>MKRLVKHIWQLMSPYTDPCQPKRLRTRPESVEHIFDPHGLVDADQLAAYKSFKRNINWELYIVCQHMDAYLHILRKHQRGFPTMYNQRINVLDTQFYSRWLEEDLQTVHGATTSGNRPWHEVDLVLIPCNVRGQHWLVVTVDLIRGKIEIFDP</sequence>